<comment type="caution">
    <text evidence="1">The sequence shown here is derived from an EMBL/GenBank/DDBJ whole genome shotgun (WGS) entry which is preliminary data.</text>
</comment>
<dbReference type="EMBL" id="PEVD01000011">
    <property type="protein sequence ID" value="PIV01908.1"/>
    <property type="molecule type" value="Genomic_DNA"/>
</dbReference>
<evidence type="ECO:0000313" key="1">
    <source>
        <dbReference type="EMBL" id="PIV01908.1"/>
    </source>
</evidence>
<accession>A0A2M7BFN6</accession>
<evidence type="ECO:0008006" key="3">
    <source>
        <dbReference type="Google" id="ProtNLM"/>
    </source>
</evidence>
<protein>
    <recommendedName>
        <fullName evidence="3">Polymerase nucleotidyl transferase domain-containing protein</fullName>
    </recommendedName>
</protein>
<organism evidence="1 2">
    <name type="scientific">Candidatus Shapirobacteria bacterium CG03_land_8_20_14_0_80_40_19</name>
    <dbReference type="NCBI Taxonomy" id="1974880"/>
    <lineage>
        <taxon>Bacteria</taxon>
        <taxon>Candidatus Shapironibacteriota</taxon>
    </lineage>
</organism>
<sequence>MRSFKASKLQEFLIKTIAYADIFDYPLRLDEIKKYLIGERAEKILIDRKSIGEKEGFYFLKGREGIVETRKEREKWSGRKLIIAQRTAEKLKIIPFVKMIGITGALSMDNCQEDDDIDLLIITDADCLWLTRLLIILLSPLLGIKRRKPKERNVKDKICFNLFLEENHLKIEPENLFLAHEICQERPIFDRNNTYTRFIKENEWVSNFLPNAKNSSKFKIQNSKFKKNRILSFFNNLAFRLQFWYMKPKMTVERVNLHQAFFHPGNMEMEVENKYRQSLSLLGLDNS</sequence>
<name>A0A2M7BFN6_9BACT</name>
<proteinExistence type="predicted"/>
<dbReference type="AlphaFoldDB" id="A0A2M7BFN6"/>
<gene>
    <name evidence="1" type="ORF">COS55_00790</name>
</gene>
<dbReference type="Proteomes" id="UP000230399">
    <property type="component" value="Unassembled WGS sequence"/>
</dbReference>
<reference evidence="2" key="1">
    <citation type="submission" date="2017-09" db="EMBL/GenBank/DDBJ databases">
        <title>Depth-based differentiation of microbial function through sediment-hosted aquifers and enrichment of novel symbionts in the deep terrestrial subsurface.</title>
        <authorList>
            <person name="Probst A.J."/>
            <person name="Ladd B."/>
            <person name="Jarett J.K."/>
            <person name="Geller-Mcgrath D.E."/>
            <person name="Sieber C.M.K."/>
            <person name="Emerson J.B."/>
            <person name="Anantharaman K."/>
            <person name="Thomas B.C."/>
            <person name="Malmstrom R."/>
            <person name="Stieglmeier M."/>
            <person name="Klingl A."/>
            <person name="Woyke T."/>
            <person name="Ryan C.M."/>
            <person name="Banfield J.F."/>
        </authorList>
    </citation>
    <scope>NUCLEOTIDE SEQUENCE [LARGE SCALE GENOMIC DNA]</scope>
</reference>
<evidence type="ECO:0000313" key="2">
    <source>
        <dbReference type="Proteomes" id="UP000230399"/>
    </source>
</evidence>